<evidence type="ECO:0000259" key="9">
    <source>
        <dbReference type="PROSITE" id="PS50923"/>
    </source>
</evidence>
<evidence type="ECO:0000256" key="8">
    <source>
        <dbReference type="SAM" id="Phobius"/>
    </source>
</evidence>
<evidence type="ECO:0000256" key="2">
    <source>
        <dbReference type="ARBA" id="ARBA00022692"/>
    </source>
</evidence>
<gene>
    <name evidence="11" type="ORF">Pcinc_038000</name>
</gene>
<evidence type="ECO:0000256" key="7">
    <source>
        <dbReference type="SAM" id="MobiDB-lite"/>
    </source>
</evidence>
<dbReference type="PANTHER" id="PTHR13802:SF52">
    <property type="entry name" value="MUCIN-4"/>
    <property type="match status" value="1"/>
</dbReference>
<dbReference type="Pfam" id="PF23263">
    <property type="entry name" value="C8-3_MUC4"/>
    <property type="match status" value="1"/>
</dbReference>
<evidence type="ECO:0000256" key="5">
    <source>
        <dbReference type="ARBA" id="ARBA00023157"/>
    </source>
</evidence>
<evidence type="ECO:0000256" key="6">
    <source>
        <dbReference type="PROSITE-ProRule" id="PRU00302"/>
    </source>
</evidence>
<dbReference type="SUPFAM" id="SSF57535">
    <property type="entry name" value="Complement control module/SCR domain"/>
    <property type="match status" value="1"/>
</dbReference>
<feature type="compositionally biased region" description="Low complexity" evidence="7">
    <location>
        <begin position="520"/>
        <end position="551"/>
    </location>
</feature>
<feature type="transmembrane region" description="Helical" evidence="8">
    <location>
        <begin position="311"/>
        <end position="333"/>
    </location>
</feature>
<proteinExistence type="predicted"/>
<keyword evidence="5" id="KW-1015">Disulfide bond</keyword>
<feature type="domain" description="VWFD" evidence="10">
    <location>
        <begin position="1"/>
        <end position="151"/>
    </location>
</feature>
<keyword evidence="2 8" id="KW-0812">Transmembrane</keyword>
<feature type="compositionally biased region" description="Basic and acidic residues" evidence="7">
    <location>
        <begin position="436"/>
        <end position="447"/>
    </location>
</feature>
<dbReference type="SMART" id="SM00032">
    <property type="entry name" value="CCP"/>
    <property type="match status" value="1"/>
</dbReference>
<dbReference type="PROSITE" id="PS51233">
    <property type="entry name" value="VWFD"/>
    <property type="match status" value="1"/>
</dbReference>
<dbReference type="Pfam" id="PF00084">
    <property type="entry name" value="Sushi"/>
    <property type="match status" value="1"/>
</dbReference>
<dbReference type="InterPro" id="IPR000436">
    <property type="entry name" value="Sushi_SCR_CCP_dom"/>
</dbReference>
<feature type="compositionally biased region" description="Basic residues" evidence="7">
    <location>
        <begin position="552"/>
        <end position="564"/>
    </location>
</feature>
<dbReference type="Gene3D" id="2.10.70.10">
    <property type="entry name" value="Complement Module, domain 1"/>
    <property type="match status" value="1"/>
</dbReference>
<feature type="domain" description="Sushi" evidence="9">
    <location>
        <begin position="240"/>
        <end position="300"/>
    </location>
</feature>
<protein>
    <recommendedName>
        <fullName evidence="13">Sushi domain-containing protein</fullName>
    </recommendedName>
</protein>
<accession>A0AAE1BRI3</accession>
<evidence type="ECO:0000313" key="12">
    <source>
        <dbReference type="Proteomes" id="UP001286313"/>
    </source>
</evidence>
<evidence type="ECO:0000313" key="11">
    <source>
        <dbReference type="EMBL" id="KAK3855606.1"/>
    </source>
</evidence>
<feature type="compositionally biased region" description="Low complexity" evidence="7">
    <location>
        <begin position="570"/>
        <end position="579"/>
    </location>
</feature>
<feature type="compositionally biased region" description="Basic residues" evidence="7">
    <location>
        <begin position="602"/>
        <end position="611"/>
    </location>
</feature>
<dbReference type="EMBL" id="JAWQEG010006153">
    <property type="protein sequence ID" value="KAK3855606.1"/>
    <property type="molecule type" value="Genomic_DNA"/>
</dbReference>
<evidence type="ECO:0000259" key="10">
    <source>
        <dbReference type="PROSITE" id="PS51233"/>
    </source>
</evidence>
<comment type="subcellular location">
    <subcellularLocation>
        <location evidence="1">Membrane</location>
    </subcellularLocation>
</comment>
<dbReference type="CDD" id="cd00033">
    <property type="entry name" value="CCP"/>
    <property type="match status" value="1"/>
</dbReference>
<dbReference type="InterPro" id="IPR056619">
    <property type="entry name" value="C8-3_MUC4"/>
</dbReference>
<reference evidence="11" key="1">
    <citation type="submission" date="2023-10" db="EMBL/GenBank/DDBJ databases">
        <title>Genome assemblies of two species of porcelain crab, Petrolisthes cinctipes and Petrolisthes manimaculis (Anomura: Porcellanidae).</title>
        <authorList>
            <person name="Angst P."/>
        </authorList>
    </citation>
    <scope>NUCLEOTIDE SEQUENCE</scope>
    <source>
        <strain evidence="11">PB745_01</strain>
        <tissue evidence="11">Gill</tissue>
    </source>
</reference>
<dbReference type="AlphaFoldDB" id="A0AAE1BRI3"/>
<keyword evidence="4 8" id="KW-0472">Membrane</keyword>
<dbReference type="PROSITE" id="PS50923">
    <property type="entry name" value="SUSHI"/>
    <property type="match status" value="1"/>
</dbReference>
<dbReference type="Proteomes" id="UP001286313">
    <property type="component" value="Unassembled WGS sequence"/>
</dbReference>
<dbReference type="InterPro" id="IPR051495">
    <property type="entry name" value="Epithelial_Barrier/Signaling"/>
</dbReference>
<evidence type="ECO:0000256" key="4">
    <source>
        <dbReference type="ARBA" id="ARBA00023136"/>
    </source>
</evidence>
<dbReference type="InterPro" id="IPR035976">
    <property type="entry name" value="Sushi/SCR/CCP_sf"/>
</dbReference>
<evidence type="ECO:0000256" key="1">
    <source>
        <dbReference type="ARBA" id="ARBA00004370"/>
    </source>
</evidence>
<evidence type="ECO:0000256" key="3">
    <source>
        <dbReference type="ARBA" id="ARBA00022989"/>
    </source>
</evidence>
<name>A0AAE1BRI3_PETCI</name>
<keyword evidence="6" id="KW-0768">Sushi</keyword>
<keyword evidence="3 8" id="KW-1133">Transmembrane helix</keyword>
<comment type="caution">
    <text evidence="6">Lacks conserved residue(s) required for the propagation of feature annotation.</text>
</comment>
<organism evidence="11 12">
    <name type="scientific">Petrolisthes cinctipes</name>
    <name type="common">Flat porcelain crab</name>
    <dbReference type="NCBI Taxonomy" id="88211"/>
    <lineage>
        <taxon>Eukaryota</taxon>
        <taxon>Metazoa</taxon>
        <taxon>Ecdysozoa</taxon>
        <taxon>Arthropoda</taxon>
        <taxon>Crustacea</taxon>
        <taxon>Multicrustacea</taxon>
        <taxon>Malacostraca</taxon>
        <taxon>Eumalacostraca</taxon>
        <taxon>Eucarida</taxon>
        <taxon>Decapoda</taxon>
        <taxon>Pleocyemata</taxon>
        <taxon>Anomura</taxon>
        <taxon>Galatheoidea</taxon>
        <taxon>Porcellanidae</taxon>
        <taxon>Petrolisthes</taxon>
    </lineage>
</organism>
<evidence type="ECO:0008006" key="13">
    <source>
        <dbReference type="Google" id="ProtNLM"/>
    </source>
</evidence>
<dbReference type="GO" id="GO:0016020">
    <property type="term" value="C:membrane"/>
    <property type="evidence" value="ECO:0007669"/>
    <property type="project" value="UniProtKB-SubCell"/>
</dbReference>
<keyword evidence="12" id="KW-1185">Reference proteome</keyword>
<feature type="region of interest" description="Disordered" evidence="7">
    <location>
        <begin position="436"/>
        <end position="642"/>
    </location>
</feature>
<feature type="region of interest" description="Disordered" evidence="7">
    <location>
        <begin position="384"/>
        <end position="406"/>
    </location>
</feature>
<comment type="caution">
    <text evidence="11">The sequence shown here is derived from an EMBL/GenBank/DDBJ whole genome shotgun (WGS) entry which is preliminary data.</text>
</comment>
<sequence>MLTAVAARDNVSSIVEVRKRPIDAIWRYHLDVIVDGERIYFDRYSQKIQQFRECVVYTQVTSLIRVHVIIMFASGAGVEVMENMGYLATRIYLPLSFANITRGLFGNWTFDPTDDFVLPDGSSGPVYETGDFDYVHNEFGMEWVLDDKESPDVGKSLFFHENFRSSNYYYDPNFEPEFKYHPDLSPNATTPMQDINQVCGDSYQCYFDYVVTLKRDFAVMTKYYQDQFVNIKGDGLQAVVSCGALPTPPNGRKSTFNFLSGAEVKFDCDPGYVLLGEQRRWCYASGDWNWPEDGEATCVSEAEYLTMTQGITAGTVLAVLLPILIALLCYASYIRSKGKGETWYAWTVPTETMTGGGGGGGIYGRLMRGKFNKNGGKSTVVVPAKTKTSSTSTTTPSRPYISRPITTIDDDPDDLLVVSEKPMLLKSADSEYKLKSEAPLGRSEKKSSGNVVVRPERSESEVSESGRGGYRSRDVCSMPEDDSTMMTKHPGTTTTTTTTTAAMTGRIWPNDAYSVGEGVTSSSTLSSSPSPSSSSSSSNLSLSDTSSFSYSKGHHHHQQQKQRHLRQDSDTTSSYSVYSKGHHRQEDSDTSSLSYSEGQHPHPSRSRRSPRAPRVSVDVLGCRPMRVPKHFDGDYNTNEPLDERPVVFPNVLWGVEDESYHKESDV</sequence>
<dbReference type="InterPro" id="IPR001846">
    <property type="entry name" value="VWF_type-D"/>
</dbReference>
<dbReference type="PANTHER" id="PTHR13802">
    <property type="entry name" value="MUCIN 4-RELATED"/>
    <property type="match status" value="1"/>
</dbReference>